<dbReference type="CDD" id="cd06261">
    <property type="entry name" value="TM_PBP2"/>
    <property type="match status" value="1"/>
</dbReference>
<feature type="domain" description="ABC transmembrane type-1" evidence="8">
    <location>
        <begin position="96"/>
        <end position="314"/>
    </location>
</feature>
<evidence type="ECO:0000256" key="7">
    <source>
        <dbReference type="RuleBase" id="RU363032"/>
    </source>
</evidence>
<feature type="transmembrane region" description="Helical" evidence="7">
    <location>
        <begin position="295"/>
        <end position="321"/>
    </location>
</feature>
<dbReference type="SUPFAM" id="SSF161098">
    <property type="entry name" value="MetI-like"/>
    <property type="match status" value="1"/>
</dbReference>
<evidence type="ECO:0000256" key="3">
    <source>
        <dbReference type="ARBA" id="ARBA00022475"/>
    </source>
</evidence>
<keyword evidence="4 7" id="KW-0812">Transmembrane</keyword>
<evidence type="ECO:0000313" key="10">
    <source>
        <dbReference type="Proteomes" id="UP000705508"/>
    </source>
</evidence>
<evidence type="ECO:0000256" key="1">
    <source>
        <dbReference type="ARBA" id="ARBA00004651"/>
    </source>
</evidence>
<dbReference type="AlphaFoldDB" id="A0A939BGJ1"/>
<dbReference type="PANTHER" id="PTHR43163:SF6">
    <property type="entry name" value="DIPEPTIDE TRANSPORT SYSTEM PERMEASE PROTEIN DPPB-RELATED"/>
    <property type="match status" value="1"/>
</dbReference>
<evidence type="ECO:0000256" key="6">
    <source>
        <dbReference type="ARBA" id="ARBA00023136"/>
    </source>
</evidence>
<dbReference type="Proteomes" id="UP000705508">
    <property type="component" value="Unassembled WGS sequence"/>
</dbReference>
<evidence type="ECO:0000256" key="2">
    <source>
        <dbReference type="ARBA" id="ARBA00022448"/>
    </source>
</evidence>
<dbReference type="Pfam" id="PF00528">
    <property type="entry name" value="BPD_transp_1"/>
    <property type="match status" value="1"/>
</dbReference>
<proteinExistence type="inferred from homology"/>
<dbReference type="PANTHER" id="PTHR43163">
    <property type="entry name" value="DIPEPTIDE TRANSPORT SYSTEM PERMEASE PROTEIN DPPB-RELATED"/>
    <property type="match status" value="1"/>
</dbReference>
<comment type="subcellular location">
    <subcellularLocation>
        <location evidence="1 7">Cell membrane</location>
        <topology evidence="1 7">Multi-pass membrane protein</topology>
    </subcellularLocation>
</comment>
<dbReference type="Pfam" id="PF19300">
    <property type="entry name" value="BPD_transp_1_N"/>
    <property type="match status" value="1"/>
</dbReference>
<sequence length="328" mass="36515">MRTRYILKRLLYVIPTAFGVLVIIFILLRSMPGDFASALLGPEATLEDMERVREQYGLNENIFVQFLTYMGQLLTLNFGESVIYHTPVMEMISTAFPATLELAVMGMFWALIISVPLGILSAVKQNSWLDNASMVFAQLGISMPVFWMGLLMILLFSVHLNWLPSFGRGDPLIPALIEGFSTGDFDEFIRSFQKILMPSFALGIMGSAMISRMIRSTMLEVLDMDYIRTARAKGTKEFKVVMKHAFRNALPPVITIVALQFGALLGGSIVTETVFSWPGIGQVLVTAILNRDYAVVQAAVFLIAVLFIVINLIVDLLYVVINPKINEG</sequence>
<dbReference type="GO" id="GO:0005886">
    <property type="term" value="C:plasma membrane"/>
    <property type="evidence" value="ECO:0007669"/>
    <property type="project" value="UniProtKB-SubCell"/>
</dbReference>
<comment type="caution">
    <text evidence="9">The sequence shown here is derived from an EMBL/GenBank/DDBJ whole genome shotgun (WGS) entry which is preliminary data.</text>
</comment>
<comment type="similarity">
    <text evidence="7">Belongs to the binding-protein-dependent transport system permease family.</text>
</comment>
<organism evidence="9 10">
    <name type="scientific">Mordavella massiliensis</name>
    <dbReference type="NCBI Taxonomy" id="1871024"/>
    <lineage>
        <taxon>Bacteria</taxon>
        <taxon>Bacillati</taxon>
        <taxon>Bacillota</taxon>
        <taxon>Clostridia</taxon>
        <taxon>Eubacteriales</taxon>
        <taxon>Clostridiaceae</taxon>
        <taxon>Mordavella</taxon>
    </lineage>
</organism>
<dbReference type="InterPro" id="IPR000515">
    <property type="entry name" value="MetI-like"/>
</dbReference>
<dbReference type="PROSITE" id="PS50928">
    <property type="entry name" value="ABC_TM1"/>
    <property type="match status" value="1"/>
</dbReference>
<feature type="transmembrane region" description="Helical" evidence="7">
    <location>
        <begin position="195"/>
        <end position="214"/>
    </location>
</feature>
<dbReference type="Gene3D" id="1.10.3720.10">
    <property type="entry name" value="MetI-like"/>
    <property type="match status" value="1"/>
</dbReference>
<reference evidence="9" key="2">
    <citation type="journal article" date="2021" name="Sci. Rep.">
        <title>The distribution of antibiotic resistance genes in chicken gut microbiota commensals.</title>
        <authorList>
            <person name="Juricova H."/>
            <person name="Matiasovicova J."/>
            <person name="Kubasova T."/>
            <person name="Cejkova D."/>
            <person name="Rychlik I."/>
        </authorList>
    </citation>
    <scope>NUCLEOTIDE SEQUENCE</scope>
    <source>
        <strain evidence="9">An582</strain>
    </source>
</reference>
<name>A0A939BGJ1_9CLOT</name>
<dbReference type="InterPro" id="IPR045621">
    <property type="entry name" value="BPD_transp_1_N"/>
</dbReference>
<gene>
    <name evidence="9" type="ORF">H6A20_06430</name>
</gene>
<accession>A0A939BGJ1</accession>
<evidence type="ECO:0000256" key="5">
    <source>
        <dbReference type="ARBA" id="ARBA00022989"/>
    </source>
</evidence>
<dbReference type="RefSeq" id="WP_204906316.1">
    <property type="nucleotide sequence ID" value="NZ_JACJKS010000007.1"/>
</dbReference>
<feature type="transmembrane region" description="Helical" evidence="7">
    <location>
        <begin position="249"/>
        <end position="275"/>
    </location>
</feature>
<evidence type="ECO:0000259" key="8">
    <source>
        <dbReference type="PROSITE" id="PS50928"/>
    </source>
</evidence>
<feature type="transmembrane region" description="Helical" evidence="7">
    <location>
        <begin position="102"/>
        <end position="123"/>
    </location>
</feature>
<evidence type="ECO:0000313" key="9">
    <source>
        <dbReference type="EMBL" id="MBM6948293.1"/>
    </source>
</evidence>
<dbReference type="GO" id="GO:0055085">
    <property type="term" value="P:transmembrane transport"/>
    <property type="evidence" value="ECO:0007669"/>
    <property type="project" value="InterPro"/>
</dbReference>
<reference evidence="9" key="1">
    <citation type="submission" date="2020-08" db="EMBL/GenBank/DDBJ databases">
        <authorList>
            <person name="Cejkova D."/>
            <person name="Kubasova T."/>
            <person name="Jahodarova E."/>
            <person name="Rychlik I."/>
        </authorList>
    </citation>
    <scope>NUCLEOTIDE SEQUENCE</scope>
    <source>
        <strain evidence="9">An582</strain>
    </source>
</reference>
<keyword evidence="3" id="KW-1003">Cell membrane</keyword>
<protein>
    <submittedName>
        <fullName evidence="9">ABC transporter permease</fullName>
    </submittedName>
</protein>
<keyword evidence="2 7" id="KW-0813">Transport</keyword>
<feature type="transmembrane region" description="Helical" evidence="7">
    <location>
        <begin position="135"/>
        <end position="158"/>
    </location>
</feature>
<feature type="transmembrane region" description="Helical" evidence="7">
    <location>
        <begin position="12"/>
        <end position="31"/>
    </location>
</feature>
<keyword evidence="5 7" id="KW-1133">Transmembrane helix</keyword>
<evidence type="ECO:0000256" key="4">
    <source>
        <dbReference type="ARBA" id="ARBA00022692"/>
    </source>
</evidence>
<dbReference type="EMBL" id="JACJKS010000007">
    <property type="protein sequence ID" value="MBM6948293.1"/>
    <property type="molecule type" value="Genomic_DNA"/>
</dbReference>
<dbReference type="InterPro" id="IPR035906">
    <property type="entry name" value="MetI-like_sf"/>
</dbReference>
<keyword evidence="6 7" id="KW-0472">Membrane</keyword>